<keyword evidence="2 9" id="KW-0645">Protease</keyword>
<evidence type="ECO:0000259" key="10">
    <source>
        <dbReference type="Pfam" id="PF01432"/>
    </source>
</evidence>
<dbReference type="EMBL" id="CP037421">
    <property type="protein sequence ID" value="QDT25414.1"/>
    <property type="molecule type" value="Genomic_DNA"/>
</dbReference>
<keyword evidence="3 9" id="KW-0479">Metal-binding</keyword>
<comment type="similarity">
    <text evidence="1 9">Belongs to the peptidase M3 family.</text>
</comment>
<keyword evidence="5 9" id="KW-0862">Zinc</keyword>
<dbReference type="GO" id="GO:0005829">
    <property type="term" value="C:cytosol"/>
    <property type="evidence" value="ECO:0007669"/>
    <property type="project" value="UniProtKB-ARBA"/>
</dbReference>
<comment type="cofactor">
    <cofactor evidence="9">
        <name>Zn(2+)</name>
        <dbReference type="ChEBI" id="CHEBI:29105"/>
    </cofactor>
    <text evidence="9">Binds 1 zinc ion.</text>
</comment>
<evidence type="ECO:0000259" key="11">
    <source>
        <dbReference type="Pfam" id="PF19310"/>
    </source>
</evidence>
<dbReference type="Proteomes" id="UP000315647">
    <property type="component" value="Chromosome"/>
</dbReference>
<dbReference type="GO" id="GO:0006518">
    <property type="term" value="P:peptide metabolic process"/>
    <property type="evidence" value="ECO:0007669"/>
    <property type="project" value="TreeGrafter"/>
</dbReference>
<evidence type="ECO:0000256" key="8">
    <source>
        <dbReference type="ARBA" id="ARBA00026100"/>
    </source>
</evidence>
<comment type="catalytic activity">
    <reaction evidence="7">
        <text>Hydrolysis of oligopeptides, with broad specificity. Gly or Ala commonly occur as P1 or P1' residues, but more distant residues are also important, as is shown by the fact that Z-Gly-Pro-Gly-|-Gly-Pro-Ala is cleaved, but not Z-(Gly)(5).</text>
        <dbReference type="EC" id="3.4.24.70"/>
    </reaction>
</comment>
<protein>
    <recommendedName>
        <fullName evidence="8">oligopeptidase A</fullName>
        <ecNumber evidence="8">3.4.24.70</ecNumber>
    </recommendedName>
</protein>
<feature type="domain" description="Oligopeptidase A N-terminal" evidence="11">
    <location>
        <begin position="33"/>
        <end position="153"/>
    </location>
</feature>
<dbReference type="GO" id="GO:0004222">
    <property type="term" value="F:metalloendopeptidase activity"/>
    <property type="evidence" value="ECO:0007669"/>
    <property type="project" value="UniProtKB-EC"/>
</dbReference>
<dbReference type="GO" id="GO:0006508">
    <property type="term" value="P:proteolysis"/>
    <property type="evidence" value="ECO:0007669"/>
    <property type="project" value="UniProtKB-KW"/>
</dbReference>
<dbReference type="RefSeq" id="WP_145448131.1">
    <property type="nucleotide sequence ID" value="NZ_CP037421.1"/>
</dbReference>
<keyword evidence="13" id="KW-1185">Reference proteome</keyword>
<dbReference type="InterPro" id="IPR045090">
    <property type="entry name" value="Pept_M3A_M3B"/>
</dbReference>
<accession>A0A517Q193</accession>
<evidence type="ECO:0000256" key="3">
    <source>
        <dbReference type="ARBA" id="ARBA00022723"/>
    </source>
</evidence>
<dbReference type="CDD" id="cd06456">
    <property type="entry name" value="M3A_DCP"/>
    <property type="match status" value="1"/>
</dbReference>
<dbReference type="AlphaFoldDB" id="A0A517Q193"/>
<dbReference type="InterPro" id="IPR045666">
    <property type="entry name" value="OpdA_N"/>
</dbReference>
<evidence type="ECO:0000256" key="9">
    <source>
        <dbReference type="RuleBase" id="RU003435"/>
    </source>
</evidence>
<dbReference type="FunFam" id="3.40.390.10:FF:000009">
    <property type="entry name" value="Oligopeptidase A"/>
    <property type="match status" value="1"/>
</dbReference>
<keyword evidence="4 9" id="KW-0378">Hydrolase</keyword>
<evidence type="ECO:0000313" key="13">
    <source>
        <dbReference type="Proteomes" id="UP000315647"/>
    </source>
</evidence>
<proteinExistence type="inferred from homology"/>
<name>A0A517Q193_9PLAN</name>
<reference evidence="12 13" key="1">
    <citation type="submission" date="2019-03" db="EMBL/GenBank/DDBJ databases">
        <title>Deep-cultivation of Planctomycetes and their phenomic and genomic characterization uncovers novel biology.</title>
        <authorList>
            <person name="Wiegand S."/>
            <person name="Jogler M."/>
            <person name="Boedeker C."/>
            <person name="Pinto D."/>
            <person name="Vollmers J."/>
            <person name="Rivas-Marin E."/>
            <person name="Kohn T."/>
            <person name="Peeters S.H."/>
            <person name="Heuer A."/>
            <person name="Rast P."/>
            <person name="Oberbeckmann S."/>
            <person name="Bunk B."/>
            <person name="Jeske O."/>
            <person name="Meyerdierks A."/>
            <person name="Storesund J.E."/>
            <person name="Kallscheuer N."/>
            <person name="Luecker S."/>
            <person name="Lage O.M."/>
            <person name="Pohl T."/>
            <person name="Merkel B.J."/>
            <person name="Hornburger P."/>
            <person name="Mueller R.-W."/>
            <person name="Bruemmer F."/>
            <person name="Labrenz M."/>
            <person name="Spormann A.M."/>
            <person name="Op den Camp H."/>
            <person name="Overmann J."/>
            <person name="Amann R."/>
            <person name="Jetten M.S.M."/>
            <person name="Mascher T."/>
            <person name="Medema M.H."/>
            <person name="Devos D.P."/>
            <person name="Kaster A.-K."/>
            <person name="Ovreas L."/>
            <person name="Rohde M."/>
            <person name="Galperin M.Y."/>
            <person name="Jogler C."/>
        </authorList>
    </citation>
    <scope>NUCLEOTIDE SEQUENCE [LARGE SCALE GENOMIC DNA]</scope>
    <source>
        <strain evidence="12 13">Enr10</strain>
    </source>
</reference>
<dbReference type="EC" id="3.4.24.70" evidence="8"/>
<evidence type="ECO:0000256" key="2">
    <source>
        <dbReference type="ARBA" id="ARBA00022670"/>
    </source>
</evidence>
<keyword evidence="6 9" id="KW-0482">Metalloprotease</keyword>
<evidence type="ECO:0000256" key="6">
    <source>
        <dbReference type="ARBA" id="ARBA00023049"/>
    </source>
</evidence>
<sequence>MDQQQPLSDNPLLVLEGLPRFDQIEPRHIKPAVKALLEQSEAGLRKIEKDAQPTWEGLMQPLEELDYPWERSWGSVGHLLGVRNTPELREAYESVLPEIIAFSLSVKQSKPIYEAMKAIRNNGSWDQLNDAQKRIIEKRILSAELAGIGLSGAELTRFNEIATELSQLSTKFSNNVLDATKAYTLLITDSNDVDGFPDSLKQLAAQSYNSWDDKDADTEATPDAGPWRITLDFPCFGPFMQHCRNRTLREQVYRAFITRASEGEHDNTPLIPQILKLRQEKAKLLGYANYAEVSLAEKMAPSVEAVLEMEEQLRSSSWDNGQQDLTDLQEYAKEQGETEPIIQWDFAFWSERLREKRFNYTDEQLRPYFSLEKVLDGLFDLVHRIFGITVTPAAEDVPVWNKDVRFFHIADEAGKTIAGFYLDPYARPADKRGGAWMDDCLGRKLVHGEVQLPVAHLVCNSTPPVGDKPSLMTFREVETLFHEFGHGLQHMLTTIDEADAAGINGVEWDAVELASQFMENWCYHKPTLLGMAKHYETGETLPDELFEKIKAARNFQAGTLMLRQIQFGVVDLKLHSEFDPAGAESVFDVQREVSQTTSVLPMLPEDRFLCSFQHIFAGGYAAGYFSYKWAEVLSADAFSAFEEAGLDDEQAVAETGRRFRDTILAMGGSRHPMDLFKEFRGREPSPEPLLRHSGLL</sequence>
<dbReference type="SUPFAM" id="SSF55486">
    <property type="entry name" value="Metalloproteases ('zincins'), catalytic domain"/>
    <property type="match status" value="1"/>
</dbReference>
<dbReference type="PANTHER" id="PTHR11804">
    <property type="entry name" value="PROTEASE M3 THIMET OLIGOPEPTIDASE-RELATED"/>
    <property type="match status" value="1"/>
</dbReference>
<evidence type="ECO:0000256" key="1">
    <source>
        <dbReference type="ARBA" id="ARBA00006040"/>
    </source>
</evidence>
<feature type="domain" description="Peptidase M3A/M3B catalytic" evidence="10">
    <location>
        <begin position="239"/>
        <end position="694"/>
    </location>
</feature>
<evidence type="ECO:0000256" key="4">
    <source>
        <dbReference type="ARBA" id="ARBA00022801"/>
    </source>
</evidence>
<dbReference type="Gene3D" id="3.40.390.10">
    <property type="entry name" value="Collagenase (Catalytic Domain)"/>
    <property type="match status" value="1"/>
</dbReference>
<dbReference type="Pfam" id="PF01432">
    <property type="entry name" value="Peptidase_M3"/>
    <property type="match status" value="1"/>
</dbReference>
<dbReference type="PANTHER" id="PTHR11804:SF83">
    <property type="entry name" value="LD37516P"/>
    <property type="match status" value="1"/>
</dbReference>
<evidence type="ECO:0000256" key="5">
    <source>
        <dbReference type="ARBA" id="ARBA00022833"/>
    </source>
</evidence>
<dbReference type="InterPro" id="IPR024079">
    <property type="entry name" value="MetalloPept_cat_dom_sf"/>
</dbReference>
<evidence type="ECO:0000313" key="12">
    <source>
        <dbReference type="EMBL" id="QDT25414.1"/>
    </source>
</evidence>
<dbReference type="Gene3D" id="1.10.1370.10">
    <property type="entry name" value="Neurolysin, domain 3"/>
    <property type="match status" value="1"/>
</dbReference>
<gene>
    <name evidence="12" type="primary">prlC</name>
    <name evidence="12" type="ORF">Enr10x_07100</name>
</gene>
<organism evidence="12 13">
    <name type="scientific">Gimesia panareensis</name>
    <dbReference type="NCBI Taxonomy" id="2527978"/>
    <lineage>
        <taxon>Bacteria</taxon>
        <taxon>Pseudomonadati</taxon>
        <taxon>Planctomycetota</taxon>
        <taxon>Planctomycetia</taxon>
        <taxon>Planctomycetales</taxon>
        <taxon>Planctomycetaceae</taxon>
        <taxon>Gimesia</taxon>
    </lineage>
</organism>
<dbReference type="InterPro" id="IPR001567">
    <property type="entry name" value="Pept_M3A_M3B_dom"/>
</dbReference>
<evidence type="ECO:0000256" key="7">
    <source>
        <dbReference type="ARBA" id="ARBA00024603"/>
    </source>
</evidence>
<dbReference type="GO" id="GO:0046872">
    <property type="term" value="F:metal ion binding"/>
    <property type="evidence" value="ECO:0007669"/>
    <property type="project" value="UniProtKB-UniRule"/>
</dbReference>
<dbReference type="Pfam" id="PF19310">
    <property type="entry name" value="TOP_N"/>
    <property type="match status" value="1"/>
</dbReference>
<dbReference type="InterPro" id="IPR034005">
    <property type="entry name" value="M3A_DCP"/>
</dbReference>
<dbReference type="InterPro" id="IPR024077">
    <property type="entry name" value="Neurolysin/TOP_dom2"/>
</dbReference>